<organism evidence="3 4">
    <name type="scientific">Cobetia marina</name>
    <name type="common">Deleya marina</name>
    <dbReference type="NCBI Taxonomy" id="28258"/>
    <lineage>
        <taxon>Bacteria</taxon>
        <taxon>Pseudomonadati</taxon>
        <taxon>Pseudomonadota</taxon>
        <taxon>Gammaproteobacteria</taxon>
        <taxon>Oceanospirillales</taxon>
        <taxon>Halomonadaceae</taxon>
        <taxon>Cobetia</taxon>
    </lineage>
</organism>
<evidence type="ECO:0000259" key="2">
    <source>
        <dbReference type="SMART" id="SM00867"/>
    </source>
</evidence>
<evidence type="ECO:0000313" key="4">
    <source>
        <dbReference type="Proteomes" id="UP001378242"/>
    </source>
</evidence>
<keyword evidence="1" id="KW-0732">Signal</keyword>
<dbReference type="Gene3D" id="2.40.128.110">
    <property type="entry name" value="Lipid/polyisoprenoid-binding, YceI-like"/>
    <property type="match status" value="1"/>
</dbReference>
<feature type="signal peptide" evidence="1">
    <location>
        <begin position="1"/>
        <end position="35"/>
    </location>
</feature>
<dbReference type="RefSeq" id="WP_077372421.1">
    <property type="nucleotide sequence ID" value="NZ_BJOH01000022.1"/>
</dbReference>
<dbReference type="InterPro" id="IPR007372">
    <property type="entry name" value="Lipid/polyisoprenoid-bd_YceI"/>
</dbReference>
<dbReference type="InterPro" id="IPR036761">
    <property type="entry name" value="TTHA0802/YceI-like_sf"/>
</dbReference>
<name>A0ABU9GCN9_COBMA</name>
<sequence>MNDTSLTPKAFSLGKTFAGGLLAAALPLMAGQAQASDYVIDTKGQHAFIQFKISHLGYSYVLGEFKDFTGTFRYDEGQPEASSVKVEVDVDSLDSAHAERDKHIKSADFLDASEYPTASFVSTGFTSSGDGAGKLTGDLTLHGETQPITIDVDHIGGGEDPWGGYRQGFEGTTTLKLADYGIDTSKLGPAAATVDMYLVVEGIRQ</sequence>
<dbReference type="SUPFAM" id="SSF101874">
    <property type="entry name" value="YceI-like"/>
    <property type="match status" value="1"/>
</dbReference>
<feature type="domain" description="Lipid/polyisoprenoid-binding YceI-like" evidence="2">
    <location>
        <begin position="37"/>
        <end position="203"/>
    </location>
</feature>
<reference evidence="3 4" key="1">
    <citation type="submission" date="2024-02" db="EMBL/GenBank/DDBJ databases">
        <title>Bacteria isolated from the canopy kelp, Nereocystis luetkeana.</title>
        <authorList>
            <person name="Pfister C.A."/>
            <person name="Younker I.T."/>
            <person name="Light S.H."/>
        </authorList>
    </citation>
    <scope>NUCLEOTIDE SEQUENCE [LARGE SCALE GENOMIC DNA]</scope>
    <source>
        <strain evidence="3 4">TI.5.07</strain>
    </source>
</reference>
<comment type="caution">
    <text evidence="3">The sequence shown here is derived from an EMBL/GenBank/DDBJ whole genome shotgun (WGS) entry which is preliminary data.</text>
</comment>
<dbReference type="Proteomes" id="UP001378242">
    <property type="component" value="Unassembled WGS sequence"/>
</dbReference>
<accession>A0ABU9GCN9</accession>
<gene>
    <name evidence="3" type="ORF">V6243_05280</name>
</gene>
<evidence type="ECO:0000256" key="1">
    <source>
        <dbReference type="SAM" id="SignalP"/>
    </source>
</evidence>
<protein>
    <submittedName>
        <fullName evidence="3">YceI family protein</fullName>
    </submittedName>
</protein>
<dbReference type="Pfam" id="PF04264">
    <property type="entry name" value="YceI"/>
    <property type="match status" value="1"/>
</dbReference>
<dbReference type="PANTHER" id="PTHR34406">
    <property type="entry name" value="PROTEIN YCEI"/>
    <property type="match status" value="1"/>
</dbReference>
<dbReference type="EMBL" id="JBAKAP010000004">
    <property type="protein sequence ID" value="MEL0616237.1"/>
    <property type="molecule type" value="Genomic_DNA"/>
</dbReference>
<evidence type="ECO:0000313" key="3">
    <source>
        <dbReference type="EMBL" id="MEL0616237.1"/>
    </source>
</evidence>
<feature type="chain" id="PRO_5046748941" evidence="1">
    <location>
        <begin position="36"/>
        <end position="205"/>
    </location>
</feature>
<dbReference type="NCBIfam" id="NF002994">
    <property type="entry name" value="PRK03757.1"/>
    <property type="match status" value="1"/>
</dbReference>
<proteinExistence type="predicted"/>
<dbReference type="SMART" id="SM00867">
    <property type="entry name" value="YceI"/>
    <property type="match status" value="1"/>
</dbReference>
<dbReference type="PANTHER" id="PTHR34406:SF1">
    <property type="entry name" value="PROTEIN YCEI"/>
    <property type="match status" value="1"/>
</dbReference>
<dbReference type="GeneID" id="43178577"/>
<keyword evidence="4" id="KW-1185">Reference proteome</keyword>